<dbReference type="Gene3D" id="3.40.50.300">
    <property type="entry name" value="P-loop containing nucleotide triphosphate hydrolases"/>
    <property type="match status" value="1"/>
</dbReference>
<dbReference type="InterPro" id="IPR015854">
    <property type="entry name" value="ABC_transpr_LolD-like"/>
</dbReference>
<proteinExistence type="predicted"/>
<accession>A0A7X2P8C1</accession>
<evidence type="ECO:0000313" key="6">
    <source>
        <dbReference type="Proteomes" id="UP000466864"/>
    </source>
</evidence>
<evidence type="ECO:0000256" key="3">
    <source>
        <dbReference type="ARBA" id="ARBA00022840"/>
    </source>
</evidence>
<dbReference type="PANTHER" id="PTHR24220:SF86">
    <property type="entry name" value="ABC TRANSPORTER ABCH.1"/>
    <property type="match status" value="1"/>
</dbReference>
<dbReference type="GO" id="GO:0005886">
    <property type="term" value="C:plasma membrane"/>
    <property type="evidence" value="ECO:0007669"/>
    <property type="project" value="TreeGrafter"/>
</dbReference>
<dbReference type="PANTHER" id="PTHR24220">
    <property type="entry name" value="IMPORT ATP-BINDING PROTEIN"/>
    <property type="match status" value="1"/>
</dbReference>
<dbReference type="GO" id="GO:0022857">
    <property type="term" value="F:transmembrane transporter activity"/>
    <property type="evidence" value="ECO:0007669"/>
    <property type="project" value="TreeGrafter"/>
</dbReference>
<dbReference type="EMBL" id="VUMV01000004">
    <property type="protein sequence ID" value="MST82109.1"/>
    <property type="molecule type" value="Genomic_DNA"/>
</dbReference>
<dbReference type="Pfam" id="PF00005">
    <property type="entry name" value="ABC_tran"/>
    <property type="match status" value="1"/>
</dbReference>
<dbReference type="PROSITE" id="PS00211">
    <property type="entry name" value="ABC_TRANSPORTER_1"/>
    <property type="match status" value="1"/>
</dbReference>
<feature type="domain" description="ABC transporter" evidence="4">
    <location>
        <begin position="5"/>
        <end position="237"/>
    </location>
</feature>
<dbReference type="AlphaFoldDB" id="A0A7X2P8C1"/>
<evidence type="ECO:0000313" key="5">
    <source>
        <dbReference type="EMBL" id="MST82109.1"/>
    </source>
</evidence>
<dbReference type="SMART" id="SM00382">
    <property type="entry name" value="AAA"/>
    <property type="match status" value="1"/>
</dbReference>
<name>A0A7X2P8C1_9FIRM</name>
<dbReference type="InterPro" id="IPR027417">
    <property type="entry name" value="P-loop_NTPase"/>
</dbReference>
<dbReference type="GO" id="GO:0098796">
    <property type="term" value="C:membrane protein complex"/>
    <property type="evidence" value="ECO:0007669"/>
    <property type="project" value="UniProtKB-ARBA"/>
</dbReference>
<dbReference type="GO" id="GO:0016887">
    <property type="term" value="F:ATP hydrolysis activity"/>
    <property type="evidence" value="ECO:0007669"/>
    <property type="project" value="InterPro"/>
</dbReference>
<keyword evidence="6" id="KW-1185">Reference proteome</keyword>
<evidence type="ECO:0000256" key="1">
    <source>
        <dbReference type="ARBA" id="ARBA00022448"/>
    </source>
</evidence>
<keyword evidence="3 5" id="KW-0067">ATP-binding</keyword>
<keyword evidence="1" id="KW-0813">Transport</keyword>
<dbReference type="InterPro" id="IPR003439">
    <property type="entry name" value="ABC_transporter-like_ATP-bd"/>
</dbReference>
<evidence type="ECO:0000259" key="4">
    <source>
        <dbReference type="PROSITE" id="PS50893"/>
    </source>
</evidence>
<organism evidence="5 6">
    <name type="scientific">Bilifractor porci</name>
    <dbReference type="NCBI Taxonomy" id="2606636"/>
    <lineage>
        <taxon>Bacteria</taxon>
        <taxon>Bacillati</taxon>
        <taxon>Bacillota</taxon>
        <taxon>Clostridia</taxon>
        <taxon>Lachnospirales</taxon>
        <taxon>Lachnospiraceae</taxon>
        <taxon>Bilifractor</taxon>
    </lineage>
</organism>
<sequence length="239" mass="26064">MGKILECREICKDYVQGRLVTPVLRNINFSMESGEYVAVMGPSGSGKSTLMNLIGCLDRPTSGEILLDGALLKDCTDDQLADIRLNKIGFVFQNFQLLADQTALQNVELPLIYAKVAGNERRKRAAEALERVGLGDRLRHKPNQLSGGQKQRVAIARAMVNHPELLLADEPTGALDSASGMQIMDLFRQLNQEGVTVLMITHDAHIAEQAGRMVLIRDGRLSEADGESAGKEAGHDGEK</sequence>
<dbReference type="InterPro" id="IPR017911">
    <property type="entry name" value="MacB-like_ATP-bd"/>
</dbReference>
<gene>
    <name evidence="5" type="ORF">FYJ60_07260</name>
</gene>
<dbReference type="InterPro" id="IPR017871">
    <property type="entry name" value="ABC_transporter-like_CS"/>
</dbReference>
<dbReference type="InterPro" id="IPR003593">
    <property type="entry name" value="AAA+_ATPase"/>
</dbReference>
<comment type="caution">
    <text evidence="5">The sequence shown here is derived from an EMBL/GenBank/DDBJ whole genome shotgun (WGS) entry which is preliminary data.</text>
</comment>
<keyword evidence="2" id="KW-0547">Nucleotide-binding</keyword>
<dbReference type="Proteomes" id="UP000466864">
    <property type="component" value="Unassembled WGS sequence"/>
</dbReference>
<dbReference type="FunFam" id="3.40.50.300:FF:000032">
    <property type="entry name" value="Export ABC transporter ATP-binding protein"/>
    <property type="match status" value="1"/>
</dbReference>
<protein>
    <submittedName>
        <fullName evidence="5">ABC transporter ATP-binding protein</fullName>
    </submittedName>
</protein>
<dbReference type="PROSITE" id="PS50893">
    <property type="entry name" value="ABC_TRANSPORTER_2"/>
    <property type="match status" value="1"/>
</dbReference>
<reference evidence="5 6" key="1">
    <citation type="submission" date="2019-08" db="EMBL/GenBank/DDBJ databases">
        <title>In-depth cultivation of the pig gut microbiome towards novel bacterial diversity and tailored functional studies.</title>
        <authorList>
            <person name="Wylensek D."/>
            <person name="Hitch T.C.A."/>
            <person name="Clavel T."/>
        </authorList>
    </citation>
    <scope>NUCLEOTIDE SEQUENCE [LARGE SCALE GENOMIC DNA]</scope>
    <source>
        <strain evidence="5 6">Oil+RF-744-WCA-WT-13</strain>
    </source>
</reference>
<dbReference type="RefSeq" id="WP_154458013.1">
    <property type="nucleotide sequence ID" value="NZ_VUMV01000004.1"/>
</dbReference>
<dbReference type="SUPFAM" id="SSF52540">
    <property type="entry name" value="P-loop containing nucleoside triphosphate hydrolases"/>
    <property type="match status" value="1"/>
</dbReference>
<evidence type="ECO:0000256" key="2">
    <source>
        <dbReference type="ARBA" id="ARBA00022741"/>
    </source>
</evidence>
<dbReference type="GO" id="GO:0005524">
    <property type="term" value="F:ATP binding"/>
    <property type="evidence" value="ECO:0007669"/>
    <property type="project" value="UniProtKB-KW"/>
</dbReference>
<dbReference type="CDD" id="cd03255">
    <property type="entry name" value="ABC_MJ0796_LolCDE_FtsE"/>
    <property type="match status" value="1"/>
</dbReference>